<evidence type="ECO:0000259" key="1">
    <source>
        <dbReference type="SMART" id="SM00347"/>
    </source>
</evidence>
<dbReference type="Gene3D" id="1.10.10.10">
    <property type="entry name" value="Winged helix-like DNA-binding domain superfamily/Winged helix DNA-binding domain"/>
    <property type="match status" value="1"/>
</dbReference>
<dbReference type="InterPro" id="IPR039422">
    <property type="entry name" value="MarR/SlyA-like"/>
</dbReference>
<dbReference type="PANTHER" id="PTHR33164:SF103">
    <property type="entry name" value="REGULATORY PROTEIN MARR"/>
    <property type="match status" value="1"/>
</dbReference>
<dbReference type="Pfam" id="PF12802">
    <property type="entry name" value="MarR_2"/>
    <property type="match status" value="1"/>
</dbReference>
<gene>
    <name evidence="2" type="ORF">GCM10025864_19260</name>
</gene>
<dbReference type="InterPro" id="IPR036390">
    <property type="entry name" value="WH_DNA-bd_sf"/>
</dbReference>
<dbReference type="InterPro" id="IPR036388">
    <property type="entry name" value="WH-like_DNA-bd_sf"/>
</dbReference>
<accession>A0ABQ6I1R3</accession>
<dbReference type="InterPro" id="IPR000835">
    <property type="entry name" value="HTH_MarR-typ"/>
</dbReference>
<proteinExistence type="predicted"/>
<dbReference type="Proteomes" id="UP001157091">
    <property type="component" value="Unassembled WGS sequence"/>
</dbReference>
<feature type="domain" description="HTH marR-type" evidence="1">
    <location>
        <begin position="32"/>
        <end position="130"/>
    </location>
</feature>
<keyword evidence="3" id="KW-1185">Reference proteome</keyword>
<evidence type="ECO:0000313" key="3">
    <source>
        <dbReference type="Proteomes" id="UP001157091"/>
    </source>
</evidence>
<name>A0ABQ6I1R3_9MICO</name>
<sequence length="149" mass="16158">MGAMADRTTYEDGQLGLAVKRLQVRHHRALEARLAPLGLTLAQWDTLRHLHAHPGASLHDLAVLTFQSDQAMGTLAARTVARGLLERADGPGRAVRHRITEKGERLRVAGQREADAVLASSLAPLEPADRQRFGALLERILGPDMPGAL</sequence>
<protein>
    <submittedName>
        <fullName evidence="2">MarR family transcriptional regulator</fullName>
    </submittedName>
</protein>
<dbReference type="SUPFAM" id="SSF46785">
    <property type="entry name" value="Winged helix' DNA-binding domain"/>
    <property type="match status" value="1"/>
</dbReference>
<dbReference type="EMBL" id="BSUK01000001">
    <property type="protein sequence ID" value="GMA24167.1"/>
    <property type="molecule type" value="Genomic_DNA"/>
</dbReference>
<organism evidence="2 3">
    <name type="scientific">Luteimicrobium album</name>
    <dbReference type="NCBI Taxonomy" id="1054550"/>
    <lineage>
        <taxon>Bacteria</taxon>
        <taxon>Bacillati</taxon>
        <taxon>Actinomycetota</taxon>
        <taxon>Actinomycetes</taxon>
        <taxon>Micrococcales</taxon>
        <taxon>Luteimicrobium</taxon>
    </lineage>
</organism>
<comment type="caution">
    <text evidence="2">The sequence shown here is derived from an EMBL/GenBank/DDBJ whole genome shotgun (WGS) entry which is preliminary data.</text>
</comment>
<reference evidence="3" key="1">
    <citation type="journal article" date="2019" name="Int. J. Syst. Evol. Microbiol.">
        <title>The Global Catalogue of Microorganisms (GCM) 10K type strain sequencing project: providing services to taxonomists for standard genome sequencing and annotation.</title>
        <authorList>
            <consortium name="The Broad Institute Genomics Platform"/>
            <consortium name="The Broad Institute Genome Sequencing Center for Infectious Disease"/>
            <person name="Wu L."/>
            <person name="Ma J."/>
        </authorList>
    </citation>
    <scope>NUCLEOTIDE SEQUENCE [LARGE SCALE GENOMIC DNA]</scope>
    <source>
        <strain evidence="3">NBRC 106348</strain>
    </source>
</reference>
<evidence type="ECO:0000313" key="2">
    <source>
        <dbReference type="EMBL" id="GMA24167.1"/>
    </source>
</evidence>
<dbReference type="SMART" id="SM00347">
    <property type="entry name" value="HTH_MARR"/>
    <property type="match status" value="1"/>
</dbReference>
<dbReference type="PANTHER" id="PTHR33164">
    <property type="entry name" value="TRANSCRIPTIONAL REGULATOR, MARR FAMILY"/>
    <property type="match status" value="1"/>
</dbReference>